<sequence>MTDDFEENNREWMWVILFKKKRRKFSVMGWKSGGEEEKLGWERDWAKAGHRTGLYRYHSGSFGSGSLRDGTGHREPGKLFSKGGKACCLLPACPCRPVPSPVPTSQWQGLKADCPSPPMNIDEFTNVNETSFSRSGPIEINSNTPIIHEEVYERHYGNYQENEEVEIDEEDLDDTPTSPDLNSIEVPLQEDNPPVGTSHPPIVPTRGKTKGSYNITNDEGSSVASEAAFSVARFQIGNHRYLLAEDSLEISVLFRDWINYERRNQGLPKLDNSAIGIGSDDDMKLQVCQQALPRPIVDYSQSIADVYPDNSGPIHPGTGQPISFRSGTHSFWFDAQS</sequence>
<comment type="caution">
    <text evidence="2">The sequence shown here is derived from an EMBL/GenBank/DDBJ whole genome shotgun (WGS) entry which is preliminary data.</text>
</comment>
<gene>
    <name evidence="2" type="ORF">H5410_004662</name>
</gene>
<reference evidence="2 3" key="1">
    <citation type="submission" date="2020-09" db="EMBL/GenBank/DDBJ databases">
        <title>De no assembly of potato wild relative species, Solanum commersonii.</title>
        <authorList>
            <person name="Cho K."/>
        </authorList>
    </citation>
    <scope>NUCLEOTIDE SEQUENCE [LARGE SCALE GENOMIC DNA]</scope>
    <source>
        <strain evidence="2">LZ3.2</strain>
        <tissue evidence="2">Leaf</tissue>
    </source>
</reference>
<protein>
    <submittedName>
        <fullName evidence="2">Uncharacterized protein</fullName>
    </submittedName>
</protein>
<organism evidence="2 3">
    <name type="scientific">Solanum commersonii</name>
    <name type="common">Commerson's wild potato</name>
    <name type="synonym">Commerson's nightshade</name>
    <dbReference type="NCBI Taxonomy" id="4109"/>
    <lineage>
        <taxon>Eukaryota</taxon>
        <taxon>Viridiplantae</taxon>
        <taxon>Streptophyta</taxon>
        <taxon>Embryophyta</taxon>
        <taxon>Tracheophyta</taxon>
        <taxon>Spermatophyta</taxon>
        <taxon>Magnoliopsida</taxon>
        <taxon>eudicotyledons</taxon>
        <taxon>Gunneridae</taxon>
        <taxon>Pentapetalae</taxon>
        <taxon>asterids</taxon>
        <taxon>lamiids</taxon>
        <taxon>Solanales</taxon>
        <taxon>Solanaceae</taxon>
        <taxon>Solanoideae</taxon>
        <taxon>Solaneae</taxon>
        <taxon>Solanum</taxon>
    </lineage>
</organism>
<name>A0A9J6B8G4_SOLCO</name>
<dbReference type="AlphaFoldDB" id="A0A9J6B8G4"/>
<feature type="region of interest" description="Disordered" evidence="1">
    <location>
        <begin position="185"/>
        <end position="208"/>
    </location>
</feature>
<evidence type="ECO:0000313" key="3">
    <source>
        <dbReference type="Proteomes" id="UP000824120"/>
    </source>
</evidence>
<dbReference type="Proteomes" id="UP000824120">
    <property type="component" value="Chromosome 1"/>
</dbReference>
<accession>A0A9J6B8G4</accession>
<evidence type="ECO:0000256" key="1">
    <source>
        <dbReference type="SAM" id="MobiDB-lite"/>
    </source>
</evidence>
<proteinExistence type="predicted"/>
<keyword evidence="3" id="KW-1185">Reference proteome</keyword>
<dbReference type="EMBL" id="JACXVP010000001">
    <property type="protein sequence ID" value="KAG5632945.1"/>
    <property type="molecule type" value="Genomic_DNA"/>
</dbReference>
<evidence type="ECO:0000313" key="2">
    <source>
        <dbReference type="EMBL" id="KAG5632945.1"/>
    </source>
</evidence>